<dbReference type="SMART" id="SM01012">
    <property type="entry name" value="ANTAR"/>
    <property type="match status" value="1"/>
</dbReference>
<dbReference type="PROSITE" id="PS50921">
    <property type="entry name" value="ANTAR"/>
    <property type="match status" value="1"/>
</dbReference>
<feature type="compositionally biased region" description="Low complexity" evidence="3">
    <location>
        <begin position="49"/>
        <end position="60"/>
    </location>
</feature>
<dbReference type="EMBL" id="JACHEM010000003">
    <property type="protein sequence ID" value="MBB6434753.1"/>
    <property type="molecule type" value="Genomic_DNA"/>
</dbReference>
<accession>A0A7X0HEK1</accession>
<dbReference type="SUPFAM" id="SSF55781">
    <property type="entry name" value="GAF domain-like"/>
    <property type="match status" value="1"/>
</dbReference>
<organism evidence="5 6">
    <name type="scientific">Streptomyces candidus</name>
    <dbReference type="NCBI Taxonomy" id="67283"/>
    <lineage>
        <taxon>Bacteria</taxon>
        <taxon>Bacillati</taxon>
        <taxon>Actinomycetota</taxon>
        <taxon>Actinomycetes</taxon>
        <taxon>Kitasatosporales</taxon>
        <taxon>Streptomycetaceae</taxon>
        <taxon>Streptomyces</taxon>
    </lineage>
</organism>
<dbReference type="Gene3D" id="3.30.450.40">
    <property type="match status" value="1"/>
</dbReference>
<evidence type="ECO:0000313" key="5">
    <source>
        <dbReference type="EMBL" id="MBB6434753.1"/>
    </source>
</evidence>
<comment type="caution">
    <text evidence="5">The sequence shown here is derived from an EMBL/GenBank/DDBJ whole genome shotgun (WGS) entry which is preliminary data.</text>
</comment>
<evidence type="ECO:0000256" key="1">
    <source>
        <dbReference type="ARBA" id="ARBA00023015"/>
    </source>
</evidence>
<dbReference type="AlphaFoldDB" id="A0A7X0HEK1"/>
<dbReference type="Proteomes" id="UP000540423">
    <property type="component" value="Unassembled WGS sequence"/>
</dbReference>
<dbReference type="GO" id="GO:0003723">
    <property type="term" value="F:RNA binding"/>
    <property type="evidence" value="ECO:0007669"/>
    <property type="project" value="InterPro"/>
</dbReference>
<dbReference type="Pfam" id="PF03861">
    <property type="entry name" value="ANTAR"/>
    <property type="match status" value="1"/>
</dbReference>
<dbReference type="RefSeq" id="WP_185027760.1">
    <property type="nucleotide sequence ID" value="NZ_BNBN01000004.1"/>
</dbReference>
<dbReference type="InterPro" id="IPR036388">
    <property type="entry name" value="WH-like_DNA-bd_sf"/>
</dbReference>
<evidence type="ECO:0000256" key="3">
    <source>
        <dbReference type="SAM" id="MobiDB-lite"/>
    </source>
</evidence>
<dbReference type="InterPro" id="IPR029016">
    <property type="entry name" value="GAF-like_dom_sf"/>
</dbReference>
<keyword evidence="1" id="KW-0805">Transcription regulation</keyword>
<dbReference type="InterPro" id="IPR005561">
    <property type="entry name" value="ANTAR"/>
</dbReference>
<feature type="compositionally biased region" description="Pro residues" evidence="3">
    <location>
        <begin position="29"/>
        <end position="48"/>
    </location>
</feature>
<sequence length="340" mass="36304">MTDQPDLKSGTSAKVPSPAAPSPRTLAPSPAPTPIPRAPVPSPAPAPAPATSASPSPTPSDLALLRAELRHLRARAHTHPLISQAQGILQERYALADGESAFALLQRASQQHNVRMRLLVEAVIRTPGPDPSHHPLWFPRRTQLPAPPLAFEAARHATGETNGTSPLNHGTVLRSVLSQLLAITDTDMGNVQLPDRVRGGLRLEHHTGLSEDFVDFFAHVGDDATACAEAARTLSQVTVGDVESAALFDEPSRRAILDAGSRAAHSAPLFTSAGICVGMVSAHLDRTVKEMTAAQHKAMTDLGAQAGQWLAWYNRTVLTDALEHLHVLGTRHRGTAVRRR</sequence>
<evidence type="ECO:0000313" key="6">
    <source>
        <dbReference type="Proteomes" id="UP000540423"/>
    </source>
</evidence>
<protein>
    <recommendedName>
        <fullName evidence="4">ANTAR domain-containing protein</fullName>
    </recommendedName>
</protein>
<dbReference type="Gene3D" id="1.10.10.10">
    <property type="entry name" value="Winged helix-like DNA-binding domain superfamily/Winged helix DNA-binding domain"/>
    <property type="match status" value="1"/>
</dbReference>
<feature type="region of interest" description="Disordered" evidence="3">
    <location>
        <begin position="1"/>
        <end position="60"/>
    </location>
</feature>
<keyword evidence="2" id="KW-0804">Transcription</keyword>
<feature type="compositionally biased region" description="Polar residues" evidence="3">
    <location>
        <begin position="1"/>
        <end position="14"/>
    </location>
</feature>
<evidence type="ECO:0000256" key="2">
    <source>
        <dbReference type="ARBA" id="ARBA00023163"/>
    </source>
</evidence>
<feature type="domain" description="ANTAR" evidence="4">
    <location>
        <begin position="62"/>
        <end position="124"/>
    </location>
</feature>
<reference evidence="5 6" key="1">
    <citation type="submission" date="2020-08" db="EMBL/GenBank/DDBJ databases">
        <title>Genomic Encyclopedia of Type Strains, Phase IV (KMG-IV): sequencing the most valuable type-strain genomes for metagenomic binning, comparative biology and taxonomic classification.</title>
        <authorList>
            <person name="Goeker M."/>
        </authorList>
    </citation>
    <scope>NUCLEOTIDE SEQUENCE [LARGE SCALE GENOMIC DNA]</scope>
    <source>
        <strain evidence="5 6">DSM 40141</strain>
    </source>
</reference>
<keyword evidence="6" id="KW-1185">Reference proteome</keyword>
<evidence type="ECO:0000259" key="4">
    <source>
        <dbReference type="PROSITE" id="PS50921"/>
    </source>
</evidence>
<gene>
    <name evidence="5" type="ORF">HNQ79_001204</name>
</gene>
<proteinExistence type="predicted"/>
<name>A0A7X0HEK1_9ACTN</name>